<protein>
    <submittedName>
        <fullName evidence="6">Corrinoid protein</fullName>
    </submittedName>
</protein>
<dbReference type="Proteomes" id="UP000650524">
    <property type="component" value="Unassembled WGS sequence"/>
</dbReference>
<dbReference type="InterPro" id="IPR003759">
    <property type="entry name" value="Cbl-bd_cap"/>
</dbReference>
<dbReference type="GO" id="GO:0050667">
    <property type="term" value="P:homocysteine metabolic process"/>
    <property type="evidence" value="ECO:0007669"/>
    <property type="project" value="TreeGrafter"/>
</dbReference>
<dbReference type="GO" id="GO:0046653">
    <property type="term" value="P:tetrahydrofolate metabolic process"/>
    <property type="evidence" value="ECO:0007669"/>
    <property type="project" value="TreeGrafter"/>
</dbReference>
<feature type="domain" description="B12-binding N-terminal" evidence="5">
    <location>
        <begin position="1"/>
        <end position="89"/>
    </location>
</feature>
<dbReference type="PROSITE" id="PS51337">
    <property type="entry name" value="B12_BINDING_NTER"/>
    <property type="match status" value="1"/>
</dbReference>
<dbReference type="SUPFAM" id="SSF52242">
    <property type="entry name" value="Cobalamin (vitamin B12)-binding domain"/>
    <property type="match status" value="1"/>
</dbReference>
<dbReference type="InterPro" id="IPR050554">
    <property type="entry name" value="Met_Synthase/Corrinoid"/>
</dbReference>
<dbReference type="SUPFAM" id="SSF47644">
    <property type="entry name" value="Methionine synthase domain"/>
    <property type="match status" value="1"/>
</dbReference>
<dbReference type="Gene3D" id="1.10.1240.10">
    <property type="entry name" value="Methionine synthase domain"/>
    <property type="match status" value="1"/>
</dbReference>
<dbReference type="PANTHER" id="PTHR45833">
    <property type="entry name" value="METHIONINE SYNTHASE"/>
    <property type="match status" value="1"/>
</dbReference>
<organism evidence="6 7">
    <name type="scientific">Candidatus Desulfacyla euxinica</name>
    <dbReference type="NCBI Taxonomy" id="2841693"/>
    <lineage>
        <taxon>Bacteria</taxon>
        <taxon>Deltaproteobacteria</taxon>
        <taxon>Candidatus Desulfacyla</taxon>
    </lineage>
</organism>
<dbReference type="EMBL" id="JACNJD010000364">
    <property type="protein sequence ID" value="MBC8179265.1"/>
    <property type="molecule type" value="Genomic_DNA"/>
</dbReference>
<evidence type="ECO:0000259" key="4">
    <source>
        <dbReference type="PROSITE" id="PS51332"/>
    </source>
</evidence>
<dbReference type="GO" id="GO:0008705">
    <property type="term" value="F:methionine synthase activity"/>
    <property type="evidence" value="ECO:0007669"/>
    <property type="project" value="TreeGrafter"/>
</dbReference>
<dbReference type="CDD" id="cd02070">
    <property type="entry name" value="corrinoid_protein_B12-BD"/>
    <property type="match status" value="1"/>
</dbReference>
<dbReference type="PANTHER" id="PTHR45833:SF1">
    <property type="entry name" value="METHIONINE SYNTHASE"/>
    <property type="match status" value="1"/>
</dbReference>
<comment type="similarity">
    <text evidence="1">Belongs to the methylamine corrinoid protein family.</text>
</comment>
<dbReference type="PROSITE" id="PS51332">
    <property type="entry name" value="B12_BINDING"/>
    <property type="match status" value="1"/>
</dbReference>
<evidence type="ECO:0000256" key="2">
    <source>
        <dbReference type="ARBA" id="ARBA00022723"/>
    </source>
</evidence>
<evidence type="ECO:0000313" key="6">
    <source>
        <dbReference type="EMBL" id="MBC8179265.1"/>
    </source>
</evidence>
<sequence length="212" mass="22788">MSDTLQQINDAVITRKRAEIQGLVTRAIEEGIEPKLIIEDGLISAMDVIGKQFSDSDIFVPEMLVSALTMKLGLDSVKPLLKSEDSEPKGTIILGTVKGDIHDIGKNIVKMMLEGSGFEVVDLGVDLTVEKLVEQIDTIRPDILGLSALLTTTMPEMKNTIQELQEKGLREKIKIMVGGAPVSNSFAEEIGADGYGADAAEAVVLARKLIGV</sequence>
<proteinExistence type="inferred from homology"/>
<evidence type="ECO:0000256" key="1">
    <source>
        <dbReference type="ARBA" id="ARBA00010854"/>
    </source>
</evidence>
<comment type="caution">
    <text evidence="6">The sequence shown here is derived from an EMBL/GenBank/DDBJ whole genome shotgun (WGS) entry which is preliminary data.</text>
</comment>
<evidence type="ECO:0000256" key="3">
    <source>
        <dbReference type="ARBA" id="ARBA00023285"/>
    </source>
</evidence>
<keyword evidence="3" id="KW-0170">Cobalt</keyword>
<dbReference type="GO" id="GO:0046872">
    <property type="term" value="F:metal ion binding"/>
    <property type="evidence" value="ECO:0007669"/>
    <property type="project" value="UniProtKB-KW"/>
</dbReference>
<dbReference type="Pfam" id="PF02310">
    <property type="entry name" value="B12-binding"/>
    <property type="match status" value="1"/>
</dbReference>
<evidence type="ECO:0000259" key="5">
    <source>
        <dbReference type="PROSITE" id="PS51337"/>
    </source>
</evidence>
<dbReference type="GO" id="GO:0031419">
    <property type="term" value="F:cobalamin binding"/>
    <property type="evidence" value="ECO:0007669"/>
    <property type="project" value="InterPro"/>
</dbReference>
<dbReference type="SMART" id="SM01018">
    <property type="entry name" value="B12-binding_2"/>
    <property type="match status" value="1"/>
</dbReference>
<dbReference type="AlphaFoldDB" id="A0A8J6N3U0"/>
<name>A0A8J6N3U0_9DELT</name>
<dbReference type="GO" id="GO:0005829">
    <property type="term" value="C:cytosol"/>
    <property type="evidence" value="ECO:0007669"/>
    <property type="project" value="TreeGrafter"/>
</dbReference>
<dbReference type="Pfam" id="PF02607">
    <property type="entry name" value="B12-binding_2"/>
    <property type="match status" value="1"/>
</dbReference>
<dbReference type="FunFam" id="3.40.50.280:FF:000003">
    <property type="entry name" value="Dimethylamine methyltransferase corrinoid protein"/>
    <property type="match status" value="1"/>
</dbReference>
<dbReference type="Gene3D" id="3.40.50.280">
    <property type="entry name" value="Cobalamin-binding domain"/>
    <property type="match status" value="1"/>
</dbReference>
<accession>A0A8J6N3U0</accession>
<reference evidence="6 7" key="1">
    <citation type="submission" date="2020-08" db="EMBL/GenBank/DDBJ databases">
        <title>Bridging the membrane lipid divide: bacteria of the FCB group superphylum have the potential to synthesize archaeal ether lipids.</title>
        <authorList>
            <person name="Villanueva L."/>
            <person name="Von Meijenfeldt F.A.B."/>
            <person name="Westbye A.B."/>
            <person name="Yadav S."/>
            <person name="Hopmans E.C."/>
            <person name="Dutilh B.E."/>
            <person name="Sinninghe Damste J.S."/>
        </authorList>
    </citation>
    <scope>NUCLEOTIDE SEQUENCE [LARGE SCALE GENOMIC DNA]</scope>
    <source>
        <strain evidence="6">NIOZ-UU27</strain>
    </source>
</reference>
<dbReference type="InterPro" id="IPR036594">
    <property type="entry name" value="Meth_synthase_dom"/>
</dbReference>
<dbReference type="InterPro" id="IPR006158">
    <property type="entry name" value="Cobalamin-bd"/>
</dbReference>
<dbReference type="InterPro" id="IPR036724">
    <property type="entry name" value="Cobalamin-bd_sf"/>
</dbReference>
<evidence type="ECO:0000313" key="7">
    <source>
        <dbReference type="Proteomes" id="UP000650524"/>
    </source>
</evidence>
<feature type="domain" description="B12-binding" evidence="4">
    <location>
        <begin position="89"/>
        <end position="212"/>
    </location>
</feature>
<keyword evidence="2" id="KW-0479">Metal-binding</keyword>
<gene>
    <name evidence="6" type="ORF">H8E19_17825</name>
</gene>